<protein>
    <recommendedName>
        <fullName evidence="1">Copper amine oxidase-like N-terminal domain-containing protein</fullName>
    </recommendedName>
</protein>
<dbReference type="EMBL" id="PIUK01000002">
    <property type="protein sequence ID" value="MBY6274714.1"/>
    <property type="molecule type" value="Genomic_DNA"/>
</dbReference>
<organism evidence="2 3">
    <name type="scientific">Symbiobacterium thermophilum</name>
    <dbReference type="NCBI Taxonomy" id="2734"/>
    <lineage>
        <taxon>Bacteria</taxon>
        <taxon>Bacillati</taxon>
        <taxon>Bacillota</taxon>
        <taxon>Clostridia</taxon>
        <taxon>Eubacteriales</taxon>
        <taxon>Symbiobacteriaceae</taxon>
        <taxon>Symbiobacterium</taxon>
    </lineage>
</organism>
<feature type="domain" description="Copper amine oxidase-like N-terminal" evidence="1">
    <location>
        <begin position="38"/>
        <end position="142"/>
    </location>
</feature>
<evidence type="ECO:0000313" key="2">
    <source>
        <dbReference type="EMBL" id="MBY6274714.1"/>
    </source>
</evidence>
<dbReference type="SUPFAM" id="SSF55383">
    <property type="entry name" value="Copper amine oxidase, domain N"/>
    <property type="match status" value="1"/>
</dbReference>
<evidence type="ECO:0000259" key="1">
    <source>
        <dbReference type="Pfam" id="PF07833"/>
    </source>
</evidence>
<evidence type="ECO:0000313" key="3">
    <source>
        <dbReference type="Proteomes" id="UP000732377"/>
    </source>
</evidence>
<dbReference type="AlphaFoldDB" id="A0A953LH89"/>
<reference evidence="2" key="1">
    <citation type="submission" date="2017-11" db="EMBL/GenBank/DDBJ databases">
        <title>Three new genomes from thermophilic consortium.</title>
        <authorList>
            <person name="Quaggio R."/>
            <person name="Amgarten D."/>
            <person name="Setubal J.C."/>
        </authorList>
    </citation>
    <scope>NUCLEOTIDE SEQUENCE</scope>
    <source>
        <strain evidence="2">ZCTH01-B2</strain>
    </source>
</reference>
<name>A0A953LH89_SYMTR</name>
<sequence>MVPAIEVMSIRLAGEVEAMAPVLRDVGADAPLPREILVNGKPVARELGSPVVADGVLLVPLRAIAEAMGAEVAWDGEGQLVRVGLADRTVIFRIGQQEAEVLDAAVAPAGSARISMAQPAQIVGDRTMISADAITTVFGLRQTEAEEGVMSLVPGDVADLTAPEPVTLPDDAFHDLLTGRIRQVEHGRILLEGPPMANGEPMLIWLTVSDDTQITVGEGAGTAADLQVGADVIVSLSGPILESFPARGGADSIQVLPAPKADILTGVIKEIEGGRILLEGEPMDSGEPFLAWLAVDENTVITIGDAGATAADLQVGARVEVELTGPMLMSYPAQGGAARIRILPAE</sequence>
<dbReference type="Gene3D" id="3.30.457.10">
    <property type="entry name" value="Copper amine oxidase-like, N-terminal domain"/>
    <property type="match status" value="1"/>
</dbReference>
<dbReference type="InterPro" id="IPR036582">
    <property type="entry name" value="Mao_N_sf"/>
</dbReference>
<dbReference type="Pfam" id="PF07833">
    <property type="entry name" value="Cu_amine_oxidN1"/>
    <property type="match status" value="1"/>
</dbReference>
<gene>
    <name evidence="2" type="ORF">CWE10_00630</name>
</gene>
<dbReference type="InterPro" id="IPR012854">
    <property type="entry name" value="Cu_amine_oxidase-like_N"/>
</dbReference>
<accession>A0A953LH89</accession>
<proteinExistence type="predicted"/>
<comment type="caution">
    <text evidence="2">The sequence shown here is derived from an EMBL/GenBank/DDBJ whole genome shotgun (WGS) entry which is preliminary data.</text>
</comment>
<dbReference type="Proteomes" id="UP000732377">
    <property type="component" value="Unassembled WGS sequence"/>
</dbReference>